<reference evidence="1" key="2">
    <citation type="submission" date="2013-04" db="UniProtKB">
        <authorList>
            <consortium name="EnsemblPlants"/>
        </authorList>
    </citation>
    <scope>IDENTIFICATION</scope>
</reference>
<organism evidence="1">
    <name type="scientific">Oryza brachyantha</name>
    <name type="common">malo sina</name>
    <dbReference type="NCBI Taxonomy" id="4533"/>
    <lineage>
        <taxon>Eukaryota</taxon>
        <taxon>Viridiplantae</taxon>
        <taxon>Streptophyta</taxon>
        <taxon>Embryophyta</taxon>
        <taxon>Tracheophyta</taxon>
        <taxon>Spermatophyta</taxon>
        <taxon>Magnoliopsida</taxon>
        <taxon>Liliopsida</taxon>
        <taxon>Poales</taxon>
        <taxon>Poaceae</taxon>
        <taxon>BOP clade</taxon>
        <taxon>Oryzoideae</taxon>
        <taxon>Oryzeae</taxon>
        <taxon>Oryzinae</taxon>
        <taxon>Oryza</taxon>
    </lineage>
</organism>
<keyword evidence="2" id="KW-1185">Reference proteome</keyword>
<dbReference type="EnsemblPlants" id="OB10G13830.1">
    <property type="protein sequence ID" value="OB10G13830.1"/>
    <property type="gene ID" value="OB10G13830"/>
</dbReference>
<proteinExistence type="predicted"/>
<reference evidence="1" key="1">
    <citation type="journal article" date="2013" name="Nat. Commun.">
        <title>Whole-genome sequencing of Oryza brachyantha reveals mechanisms underlying Oryza genome evolution.</title>
        <authorList>
            <person name="Chen J."/>
            <person name="Huang Q."/>
            <person name="Gao D."/>
            <person name="Wang J."/>
            <person name="Lang Y."/>
            <person name="Liu T."/>
            <person name="Li B."/>
            <person name="Bai Z."/>
            <person name="Luis Goicoechea J."/>
            <person name="Liang C."/>
            <person name="Chen C."/>
            <person name="Zhang W."/>
            <person name="Sun S."/>
            <person name="Liao Y."/>
            <person name="Zhang X."/>
            <person name="Yang L."/>
            <person name="Song C."/>
            <person name="Wang M."/>
            <person name="Shi J."/>
            <person name="Liu G."/>
            <person name="Liu J."/>
            <person name="Zhou H."/>
            <person name="Zhou W."/>
            <person name="Yu Q."/>
            <person name="An N."/>
            <person name="Chen Y."/>
            <person name="Cai Q."/>
            <person name="Wang B."/>
            <person name="Liu B."/>
            <person name="Min J."/>
            <person name="Huang Y."/>
            <person name="Wu H."/>
            <person name="Li Z."/>
            <person name="Zhang Y."/>
            <person name="Yin Y."/>
            <person name="Song W."/>
            <person name="Jiang J."/>
            <person name="Jackson S.A."/>
            <person name="Wing R.A."/>
            <person name="Wang J."/>
            <person name="Chen M."/>
        </authorList>
    </citation>
    <scope>NUCLEOTIDE SEQUENCE [LARGE SCALE GENOMIC DNA]</scope>
    <source>
        <strain evidence="1">cv. IRGC 101232</strain>
    </source>
</reference>
<name>J3N1I5_ORYBR</name>
<dbReference type="Proteomes" id="UP000006038">
    <property type="component" value="Chromosome 10"/>
</dbReference>
<dbReference type="AlphaFoldDB" id="J3N1I5"/>
<dbReference type="Gramene" id="OB10G13830.1">
    <property type="protein sequence ID" value="OB10G13830.1"/>
    <property type="gene ID" value="OB10G13830"/>
</dbReference>
<protein>
    <submittedName>
        <fullName evidence="1">Uncharacterized protein</fullName>
    </submittedName>
</protein>
<accession>J3N1I5</accession>
<sequence length="228" mass="24820">MPPSPGEVSPGEIPRAIRELIESGEGMAQPFRLSWEVLAGQWESLTVDPQAEGDDLALMERHICELVSLLGVLARAKAINDSECVEIQVQKSAEALSQEVIVVEVCQNYQAVVAELEAHLRSVEASQDEFISTTQAVFGVLDIIETRPSSPSVEVMPQGLRKVPLCIHEEGRDPTKAAACQAFAIMKSLYPRVDFAVADKGFALDCDLELMNEAQEAVDGVCKTIDLQ</sequence>
<dbReference type="HOGENOM" id="CLU_1216383_0_0_1"/>
<evidence type="ECO:0000313" key="2">
    <source>
        <dbReference type="Proteomes" id="UP000006038"/>
    </source>
</evidence>
<evidence type="ECO:0000313" key="1">
    <source>
        <dbReference type="EnsemblPlants" id="OB10G13830.1"/>
    </source>
</evidence>